<dbReference type="EMBL" id="CYKH01000298">
    <property type="protein sequence ID" value="CUI12834.1"/>
    <property type="molecule type" value="Genomic_DNA"/>
</dbReference>
<reference evidence="3" key="1">
    <citation type="submission" date="2015-09" db="EMBL/GenBank/DDBJ databases">
        <authorList>
            <consortium name="Pathogen Informatics"/>
        </authorList>
    </citation>
    <scope>NUCLEOTIDE SEQUENCE [LARGE SCALE GENOMIC DNA]</scope>
    <source>
        <strain evidence="3">Lake Konstanz</strain>
    </source>
</reference>
<evidence type="ECO:0000313" key="2">
    <source>
        <dbReference type="EMBL" id="CUI12834.1"/>
    </source>
</evidence>
<gene>
    <name evidence="2" type="ORF">BSAL_61355</name>
</gene>
<name>A0A0S4KHH5_BODSA</name>
<proteinExistence type="predicted"/>
<organism evidence="2 3">
    <name type="scientific">Bodo saltans</name>
    <name type="common">Flagellated protozoan</name>
    <dbReference type="NCBI Taxonomy" id="75058"/>
    <lineage>
        <taxon>Eukaryota</taxon>
        <taxon>Discoba</taxon>
        <taxon>Euglenozoa</taxon>
        <taxon>Kinetoplastea</taxon>
        <taxon>Metakinetoplastina</taxon>
        <taxon>Eubodonida</taxon>
        <taxon>Bodonidae</taxon>
        <taxon>Bodo</taxon>
    </lineage>
</organism>
<keyword evidence="3" id="KW-1185">Reference proteome</keyword>
<dbReference type="VEuPathDB" id="TriTrypDB:BSAL_61355"/>
<accession>A0A0S4KHH5</accession>
<evidence type="ECO:0000256" key="1">
    <source>
        <dbReference type="SAM" id="MobiDB-lite"/>
    </source>
</evidence>
<feature type="region of interest" description="Disordered" evidence="1">
    <location>
        <begin position="62"/>
        <end position="102"/>
    </location>
</feature>
<evidence type="ECO:0000313" key="3">
    <source>
        <dbReference type="Proteomes" id="UP000051952"/>
    </source>
</evidence>
<dbReference type="AlphaFoldDB" id="A0A0S4KHH5"/>
<dbReference type="Proteomes" id="UP000051952">
    <property type="component" value="Unassembled WGS sequence"/>
</dbReference>
<sequence length="457" mass="49791">MKALLRTVFTSKVTLAVLVLCIILLSTTLDNHHPPAQGKGGNKDTTGVRSLQELVLQTHQRKDMSARSAVKTRKQNEVEESAMAKRSIGQNDGGDDQPSMVDAPSSCQHVHVHVIGVGDSLTEGVLRAKEASTKLLTSPYVDHTKKSLLDKYRIISGGDRIVSVTTQTFGFRGKSAAGVLYETDRKMFASEIDRKNLVPSGIPADLRHVFLNHQDSDSKEEVHRVVIVCSVLGGTNDLLRTKGSTVAPTLPSISTDDTMAHLIKLQHLCADYARAMAKRTVAVDSPLHVQVLLLPISLPPAMIDPSSVVHQRLLRSLDGKRNSIRATYGYCTTPETSWKAMLEHRRVVNDFITSPGRFMEALEKLAQSLRIEDGGTAVGQGDKVFARELNNEKSVAAGQSTAPTRKPIVTIVSKEAVVLDENLFPDDVAVWSDCLHLTGKGYADMGVRVAAVIQQQL</sequence>
<protein>
    <submittedName>
        <fullName evidence="2">Membrane-associated protein, putative</fullName>
    </submittedName>
</protein>